<dbReference type="AlphaFoldDB" id="A0A2X2CD76"/>
<sequence>MYMTAIAAPRNPRIKATDREIAIAVLKAMAESDKPLGRFSPRAFYDDDSETVERITELLGDKVPAGISWSYLHRRLMRVCNHLTDYGVIAGSIHSNPDRQYIGEEVRQKEFYWGNAGYAYRICPEKYPHYTPMPGSTREREIDWLLRRAYPDKNL</sequence>
<dbReference type="Proteomes" id="UP000250443">
    <property type="component" value="Unassembled WGS sequence"/>
</dbReference>
<reference evidence="1 2" key="1">
    <citation type="submission" date="2018-06" db="EMBL/GenBank/DDBJ databases">
        <authorList>
            <consortium name="Pathogen Informatics"/>
            <person name="Doyle S."/>
        </authorList>
    </citation>
    <scope>NUCLEOTIDE SEQUENCE [LARGE SCALE GENOMIC DNA]</scope>
    <source>
        <strain evidence="1 2">NCTC11842</strain>
    </source>
</reference>
<accession>A0A2X2CD76</accession>
<proteinExistence type="predicted"/>
<evidence type="ECO:0000313" key="2">
    <source>
        <dbReference type="Proteomes" id="UP000250443"/>
    </source>
</evidence>
<protein>
    <submittedName>
        <fullName evidence="1">Uncharacterized protein</fullName>
    </submittedName>
</protein>
<name>A0A2X2CD76_PSELU</name>
<gene>
    <name evidence="1" type="ORF">NCTC11842_01724</name>
</gene>
<evidence type="ECO:0000313" key="1">
    <source>
        <dbReference type="EMBL" id="SPZ05304.1"/>
    </source>
</evidence>
<dbReference type="EMBL" id="UAUF01000010">
    <property type="protein sequence ID" value="SPZ05304.1"/>
    <property type="molecule type" value="Genomic_DNA"/>
</dbReference>
<organism evidence="1 2">
    <name type="scientific">Pseudomonas luteola</name>
    <dbReference type="NCBI Taxonomy" id="47886"/>
    <lineage>
        <taxon>Bacteria</taxon>
        <taxon>Pseudomonadati</taxon>
        <taxon>Pseudomonadota</taxon>
        <taxon>Gammaproteobacteria</taxon>
        <taxon>Pseudomonadales</taxon>
        <taxon>Pseudomonadaceae</taxon>
        <taxon>Pseudomonas</taxon>
    </lineage>
</organism>